<evidence type="ECO:0000313" key="2">
    <source>
        <dbReference type="Proteomes" id="UP000487117"/>
    </source>
</evidence>
<dbReference type="Proteomes" id="UP000487117">
    <property type="component" value="Unassembled WGS sequence"/>
</dbReference>
<proteinExistence type="predicted"/>
<name>A0A7V8FGT4_STEMA</name>
<dbReference type="Gene3D" id="3.40.720.10">
    <property type="entry name" value="Alkaline Phosphatase, subunit A"/>
    <property type="match status" value="1"/>
</dbReference>
<dbReference type="EMBL" id="WNDS01000003">
    <property type="protein sequence ID" value="KAF1015209.1"/>
    <property type="molecule type" value="Genomic_DNA"/>
</dbReference>
<gene>
    <name evidence="1" type="ORF">GAK31_02699</name>
</gene>
<dbReference type="SUPFAM" id="SSF53649">
    <property type="entry name" value="Alkaline phosphatase-like"/>
    <property type="match status" value="1"/>
</dbReference>
<dbReference type="InterPro" id="IPR017850">
    <property type="entry name" value="Alkaline_phosphatase_core_sf"/>
</dbReference>
<reference evidence="2" key="1">
    <citation type="journal article" date="2020" name="MBio">
        <title>Horizontal gene transfer to a defensive symbiont with a reduced genome amongst a multipartite beetle microbiome.</title>
        <authorList>
            <person name="Waterworth S.C."/>
            <person name="Florez L.V."/>
            <person name="Rees E.R."/>
            <person name="Hertweck C."/>
            <person name="Kaltenpoth M."/>
            <person name="Kwan J.C."/>
        </authorList>
    </citation>
    <scope>NUCLEOTIDE SEQUENCE [LARGE SCALE GENOMIC DNA]</scope>
</reference>
<evidence type="ECO:0008006" key="3">
    <source>
        <dbReference type="Google" id="ProtNLM"/>
    </source>
</evidence>
<comment type="caution">
    <text evidence="1">The sequence shown here is derived from an EMBL/GenBank/DDBJ whole genome shotgun (WGS) entry which is preliminary data.</text>
</comment>
<sequence length="146" mass="15633">MCGDEPEYGRLIEETADFNNAVAEVVRWIEANGGWERNLLIVTTDHDNSLPMGTDADRVAFAPLVNKGKGQLPGLTFRPTDNHSNALVPLWAKGAGADGFASRVRGTDAGYARHVGLNDGRYVDNTDVAAVIKVALQARTGALAEQ</sequence>
<accession>A0A7V8FGT4</accession>
<evidence type="ECO:0000313" key="1">
    <source>
        <dbReference type="EMBL" id="KAF1015209.1"/>
    </source>
</evidence>
<organism evidence="1 2">
    <name type="scientific">Stenotrophomonas maltophilia</name>
    <name type="common">Pseudomonas maltophilia</name>
    <name type="synonym">Xanthomonas maltophilia</name>
    <dbReference type="NCBI Taxonomy" id="40324"/>
    <lineage>
        <taxon>Bacteria</taxon>
        <taxon>Pseudomonadati</taxon>
        <taxon>Pseudomonadota</taxon>
        <taxon>Gammaproteobacteria</taxon>
        <taxon>Lysobacterales</taxon>
        <taxon>Lysobacteraceae</taxon>
        <taxon>Stenotrophomonas</taxon>
        <taxon>Stenotrophomonas maltophilia group</taxon>
    </lineage>
</organism>
<protein>
    <recommendedName>
        <fullName evidence="3">Alkaline phosphatase</fullName>
    </recommendedName>
</protein>
<dbReference type="AlphaFoldDB" id="A0A7V8FGT4"/>